<protein>
    <submittedName>
        <fullName evidence="2">COMMD2 protein</fullName>
    </submittedName>
</protein>
<reference evidence="2" key="1">
    <citation type="journal article" date="2022" name="bioRxiv">
        <title>Genomics of Preaxostyla Flagellates Illuminates Evolutionary Transitions and the Path Towards Mitochondrial Loss.</title>
        <authorList>
            <person name="Novak L.V.F."/>
            <person name="Treitli S.C."/>
            <person name="Pyrih J."/>
            <person name="Halakuc P."/>
            <person name="Pipaliya S.V."/>
            <person name="Vacek V."/>
            <person name="Brzon O."/>
            <person name="Soukal P."/>
            <person name="Eme L."/>
            <person name="Dacks J.B."/>
            <person name="Karnkowska A."/>
            <person name="Elias M."/>
            <person name="Hampl V."/>
        </authorList>
    </citation>
    <scope>NUCLEOTIDE SEQUENCE</scope>
    <source>
        <strain evidence="2">RCP-MX</strain>
    </source>
</reference>
<dbReference type="PROSITE" id="PS51269">
    <property type="entry name" value="COMM"/>
    <property type="match status" value="1"/>
</dbReference>
<evidence type="ECO:0000259" key="1">
    <source>
        <dbReference type="PROSITE" id="PS51269"/>
    </source>
</evidence>
<dbReference type="EMBL" id="JAPMOS010000033">
    <property type="protein sequence ID" value="KAJ4458184.1"/>
    <property type="molecule type" value="Genomic_DNA"/>
</dbReference>
<keyword evidence="3" id="KW-1185">Reference proteome</keyword>
<comment type="caution">
    <text evidence="2">The sequence shown here is derived from an EMBL/GenBank/DDBJ whole genome shotgun (WGS) entry which is preliminary data.</text>
</comment>
<feature type="domain" description="COMM" evidence="1">
    <location>
        <begin position="123"/>
        <end position="215"/>
    </location>
</feature>
<dbReference type="PANTHER" id="PTHR15857">
    <property type="entry name" value="COMM DOMAIN CONTAINING PROTEIN 2"/>
    <property type="match status" value="1"/>
</dbReference>
<sequence>MLILFSDKHKQDLSFLTQLSEEFLHELCQKAVEFIVDGGNEKIFAAAARTLQIDEAVIRNLIDGVSFLLVESSKLQISERDFNDSVAALSYPEPLAKALLQLYLDNRGAIREKLASLPAPIPHYKNLEWRLEAQVASRLHPLGAEVEPAFTLRLATSNVPATQTAMQGVLAPASNDAAPGAGQATTQVILGADVANLRHLYLELDRALREVQSVHARRVMRYVK</sequence>
<dbReference type="PANTHER" id="PTHR15857:SF0">
    <property type="entry name" value="COMM DOMAIN-CONTAINING PROTEIN 2"/>
    <property type="match status" value="1"/>
</dbReference>
<dbReference type="InterPro" id="IPR017920">
    <property type="entry name" value="COMM"/>
</dbReference>
<evidence type="ECO:0000313" key="3">
    <source>
        <dbReference type="Proteomes" id="UP001141327"/>
    </source>
</evidence>
<gene>
    <name evidence="2" type="ORF">PAPYR_6144</name>
</gene>
<dbReference type="Proteomes" id="UP001141327">
    <property type="component" value="Unassembled WGS sequence"/>
</dbReference>
<accession>A0ABQ8UFY5</accession>
<proteinExistence type="predicted"/>
<dbReference type="Pfam" id="PF21672">
    <property type="entry name" value="COMM_HN"/>
    <property type="match status" value="1"/>
</dbReference>
<name>A0ABQ8UFY5_9EUKA</name>
<evidence type="ECO:0000313" key="2">
    <source>
        <dbReference type="EMBL" id="KAJ4458184.1"/>
    </source>
</evidence>
<dbReference type="InterPro" id="IPR037354">
    <property type="entry name" value="Commd2"/>
</dbReference>
<organism evidence="2 3">
    <name type="scientific">Paratrimastix pyriformis</name>
    <dbReference type="NCBI Taxonomy" id="342808"/>
    <lineage>
        <taxon>Eukaryota</taxon>
        <taxon>Metamonada</taxon>
        <taxon>Preaxostyla</taxon>
        <taxon>Paratrimastigidae</taxon>
        <taxon>Paratrimastix</taxon>
    </lineage>
</organism>